<dbReference type="RefSeq" id="WP_345971834.1">
    <property type="nucleotide sequence ID" value="NZ_JAQYXL010000001.1"/>
</dbReference>
<reference evidence="1 2" key="1">
    <citation type="journal article" date="2023" name="PLoS ONE">
        <title>Complete genome assembly of Hawai'i environmental nontuberculous mycobacteria reveals unexpected co-isolation with methylobacteria.</title>
        <authorList>
            <person name="Hendrix J."/>
            <person name="Epperson L.E."/>
            <person name="Tong E.I."/>
            <person name="Chan Y.L."/>
            <person name="Hasan N.A."/>
            <person name="Dawrs S.N."/>
            <person name="Norton G.J."/>
            <person name="Virdi R."/>
            <person name="Crooks J.L."/>
            <person name="Chan E.D."/>
            <person name="Honda J.R."/>
            <person name="Strong M."/>
        </authorList>
    </citation>
    <scope>NUCLEOTIDE SEQUENCE [LARGE SCALE GENOMIC DNA]</scope>
    <source>
        <strain evidence="1 2">NJH_HI01</strain>
    </source>
</reference>
<gene>
    <name evidence="1" type="ORF">PUR21_23160</name>
</gene>
<organism evidence="1 2">
    <name type="scientific">Methylorubrum rhodesianum</name>
    <dbReference type="NCBI Taxonomy" id="29427"/>
    <lineage>
        <taxon>Bacteria</taxon>
        <taxon>Pseudomonadati</taxon>
        <taxon>Pseudomonadota</taxon>
        <taxon>Alphaproteobacteria</taxon>
        <taxon>Hyphomicrobiales</taxon>
        <taxon>Methylobacteriaceae</taxon>
        <taxon>Methylorubrum</taxon>
    </lineage>
</organism>
<evidence type="ECO:0008006" key="3">
    <source>
        <dbReference type="Google" id="ProtNLM"/>
    </source>
</evidence>
<keyword evidence="2" id="KW-1185">Reference proteome</keyword>
<name>A0ABU9ZGT3_9HYPH</name>
<dbReference type="EMBL" id="JAQYXL010000001">
    <property type="protein sequence ID" value="MEN3230487.1"/>
    <property type="molecule type" value="Genomic_DNA"/>
</dbReference>
<sequence>MLTKEEAQGFELVRNRYSAEQVGKVLRTAVARRPKVRPAPAAS</sequence>
<accession>A0ABU9ZGT3</accession>
<comment type="caution">
    <text evidence="1">The sequence shown here is derived from an EMBL/GenBank/DDBJ whole genome shotgun (WGS) entry which is preliminary data.</text>
</comment>
<evidence type="ECO:0000313" key="1">
    <source>
        <dbReference type="EMBL" id="MEN3230487.1"/>
    </source>
</evidence>
<dbReference type="Proteomes" id="UP001404845">
    <property type="component" value="Unassembled WGS sequence"/>
</dbReference>
<evidence type="ECO:0000313" key="2">
    <source>
        <dbReference type="Proteomes" id="UP001404845"/>
    </source>
</evidence>
<protein>
    <recommendedName>
        <fullName evidence="3">Transposase</fullName>
    </recommendedName>
</protein>
<proteinExistence type="predicted"/>